<dbReference type="NCBIfam" id="NF005559">
    <property type="entry name" value="PRK07231.1"/>
    <property type="match status" value="1"/>
</dbReference>
<dbReference type="PRINTS" id="PR00081">
    <property type="entry name" value="GDHRDH"/>
</dbReference>
<dbReference type="Proteomes" id="UP000254889">
    <property type="component" value="Chromosome"/>
</dbReference>
<dbReference type="FunFam" id="3.40.50.720:FF:000084">
    <property type="entry name" value="Short-chain dehydrogenase reductase"/>
    <property type="match status" value="1"/>
</dbReference>
<dbReference type="InterPro" id="IPR020904">
    <property type="entry name" value="Sc_DH/Rdtase_CS"/>
</dbReference>
<dbReference type="OrthoDB" id="286404at2"/>
<dbReference type="RefSeq" id="WP_115693480.1">
    <property type="nucleotide sequence ID" value="NZ_CP031417.1"/>
</dbReference>
<name>A0A346A1Q4_9HYPH</name>
<dbReference type="SUPFAM" id="SSF51735">
    <property type="entry name" value="NAD(P)-binding Rossmann-fold domains"/>
    <property type="match status" value="1"/>
</dbReference>
<sequence length="259" mass="26992">MKASDLFSLKGRVALVTGASSGLGIQFAKALADNGAAIALVARRAERLAKLKSEIEAQGGRAVAIEADVTDHAAMVRAFDEAEKAFGTVTILINNAGVAQQPVRATDVTPEEWRRVLGVDLDAVFYWAQEAARRMVAAKAAGSIVNIASVLGYGVAKGVASYATAKAAVIQVTKSLAVELAFKGVRVNAIAPGWFVTEINDKYLESEAGAAMKRDIPMGRFGEAGDLDGTLLLLASDAGRYITGTTIVVDGGQVVQIKG</sequence>
<dbReference type="GO" id="GO:0030497">
    <property type="term" value="P:fatty acid elongation"/>
    <property type="evidence" value="ECO:0007669"/>
    <property type="project" value="TreeGrafter"/>
</dbReference>
<dbReference type="KEGG" id="ptaw:DW352_22825"/>
<evidence type="ECO:0000313" key="3">
    <source>
        <dbReference type="Proteomes" id="UP000254889"/>
    </source>
</evidence>
<dbReference type="InterPro" id="IPR036291">
    <property type="entry name" value="NAD(P)-bd_dom_sf"/>
</dbReference>
<dbReference type="EMBL" id="CP031417">
    <property type="protein sequence ID" value="AXK83101.1"/>
    <property type="molecule type" value="Genomic_DNA"/>
</dbReference>
<dbReference type="PANTHER" id="PTHR42760">
    <property type="entry name" value="SHORT-CHAIN DEHYDROGENASES/REDUCTASES FAMILY MEMBER"/>
    <property type="match status" value="1"/>
</dbReference>
<dbReference type="PROSITE" id="PS00061">
    <property type="entry name" value="ADH_SHORT"/>
    <property type="match status" value="1"/>
</dbReference>
<proteinExistence type="inferred from homology"/>
<keyword evidence="3" id="KW-1185">Reference proteome</keyword>
<dbReference type="Gene3D" id="3.40.50.720">
    <property type="entry name" value="NAD(P)-binding Rossmann-like Domain"/>
    <property type="match status" value="1"/>
</dbReference>
<evidence type="ECO:0000313" key="2">
    <source>
        <dbReference type="EMBL" id="AXK83101.1"/>
    </source>
</evidence>
<evidence type="ECO:0000256" key="1">
    <source>
        <dbReference type="ARBA" id="ARBA00006484"/>
    </source>
</evidence>
<accession>A0A346A1Q4</accession>
<organism evidence="2 3">
    <name type="scientific">Pseudolabrys taiwanensis</name>
    <dbReference type="NCBI Taxonomy" id="331696"/>
    <lineage>
        <taxon>Bacteria</taxon>
        <taxon>Pseudomonadati</taxon>
        <taxon>Pseudomonadota</taxon>
        <taxon>Alphaproteobacteria</taxon>
        <taxon>Hyphomicrobiales</taxon>
        <taxon>Xanthobacteraceae</taxon>
        <taxon>Pseudolabrys</taxon>
    </lineage>
</organism>
<gene>
    <name evidence="2" type="ORF">DW352_22825</name>
</gene>
<dbReference type="PANTHER" id="PTHR42760:SF135">
    <property type="entry name" value="BLL7886 PROTEIN"/>
    <property type="match status" value="1"/>
</dbReference>
<dbReference type="PRINTS" id="PR00080">
    <property type="entry name" value="SDRFAMILY"/>
</dbReference>
<dbReference type="Pfam" id="PF13561">
    <property type="entry name" value="adh_short_C2"/>
    <property type="match status" value="1"/>
</dbReference>
<dbReference type="GO" id="GO:0016616">
    <property type="term" value="F:oxidoreductase activity, acting on the CH-OH group of donors, NAD or NADP as acceptor"/>
    <property type="evidence" value="ECO:0007669"/>
    <property type="project" value="TreeGrafter"/>
</dbReference>
<dbReference type="AlphaFoldDB" id="A0A346A1Q4"/>
<protein>
    <submittedName>
        <fullName evidence="2">SDR family NAD(P)-dependent oxidoreductase</fullName>
    </submittedName>
</protein>
<dbReference type="InterPro" id="IPR002347">
    <property type="entry name" value="SDR_fam"/>
</dbReference>
<comment type="similarity">
    <text evidence="1">Belongs to the short-chain dehydrogenases/reductases (SDR) family.</text>
</comment>
<reference evidence="2 3" key="1">
    <citation type="submission" date="2018-07" db="EMBL/GenBank/DDBJ databases">
        <authorList>
            <person name="Quirk P.G."/>
            <person name="Krulwich T.A."/>
        </authorList>
    </citation>
    <scope>NUCLEOTIDE SEQUENCE [LARGE SCALE GENOMIC DNA]</scope>
    <source>
        <strain evidence="2 3">CC-BB4</strain>
    </source>
</reference>